<feature type="compositionally biased region" description="Basic and acidic residues" evidence="1">
    <location>
        <begin position="116"/>
        <end position="129"/>
    </location>
</feature>
<gene>
    <name evidence="2" type="ORF">EI555_012256</name>
</gene>
<evidence type="ECO:0000313" key="2">
    <source>
        <dbReference type="EMBL" id="TKC37959.1"/>
    </source>
</evidence>
<reference evidence="3" key="1">
    <citation type="journal article" date="2019" name="IScience">
        <title>Narwhal Genome Reveals Long-Term Low Genetic Diversity despite Current Large Abundance Size.</title>
        <authorList>
            <person name="Westbury M.V."/>
            <person name="Petersen B."/>
            <person name="Garde E."/>
            <person name="Heide-Jorgensen M.P."/>
            <person name="Lorenzen E.D."/>
        </authorList>
    </citation>
    <scope>NUCLEOTIDE SEQUENCE [LARGE SCALE GENOMIC DNA]</scope>
</reference>
<evidence type="ECO:0000256" key="1">
    <source>
        <dbReference type="SAM" id="MobiDB-lite"/>
    </source>
</evidence>
<accession>A0A4U1ENA0</accession>
<organism evidence="2 3">
    <name type="scientific">Monodon monoceros</name>
    <name type="common">Narwhal</name>
    <name type="synonym">Ceratodon monodon</name>
    <dbReference type="NCBI Taxonomy" id="40151"/>
    <lineage>
        <taxon>Eukaryota</taxon>
        <taxon>Metazoa</taxon>
        <taxon>Chordata</taxon>
        <taxon>Craniata</taxon>
        <taxon>Vertebrata</taxon>
        <taxon>Euteleostomi</taxon>
        <taxon>Mammalia</taxon>
        <taxon>Eutheria</taxon>
        <taxon>Laurasiatheria</taxon>
        <taxon>Artiodactyla</taxon>
        <taxon>Whippomorpha</taxon>
        <taxon>Cetacea</taxon>
        <taxon>Odontoceti</taxon>
        <taxon>Monodontidae</taxon>
        <taxon>Monodon</taxon>
    </lineage>
</organism>
<dbReference type="EMBL" id="RWIC01001061">
    <property type="protein sequence ID" value="TKC37959.1"/>
    <property type="molecule type" value="Genomic_DNA"/>
</dbReference>
<feature type="region of interest" description="Disordered" evidence="1">
    <location>
        <begin position="1"/>
        <end position="31"/>
    </location>
</feature>
<dbReference type="Gene3D" id="1.20.5.1500">
    <property type="match status" value="1"/>
</dbReference>
<feature type="compositionally biased region" description="Polar residues" evidence="1">
    <location>
        <begin position="1"/>
        <end position="11"/>
    </location>
</feature>
<feature type="region of interest" description="Disordered" evidence="1">
    <location>
        <begin position="48"/>
        <end position="186"/>
    </location>
</feature>
<name>A0A4U1ENA0_MONMO</name>
<proteinExistence type="predicted"/>
<dbReference type="Proteomes" id="UP000308365">
    <property type="component" value="Unassembled WGS sequence"/>
</dbReference>
<dbReference type="AlphaFoldDB" id="A0A4U1ENA0"/>
<sequence>MLMAPLTTQPWVSEEERSLMPPTSPPPQRLFPVCELEGIPGHLLIVQAGGLSPQKDRVMNMAPKHKSSLPPQAKKPKKPRLTPASRPEETPASPNLPKEEKEQQEAIEYIDEAQNETDRLNEQAREEILKYYLIPDMDDEEGEGEEDDGDDEEEEGLEDIDEEGGEDEGDEDDDGEGGEEDEGEGD</sequence>
<protein>
    <submittedName>
        <fullName evidence="2">Uncharacterized protein</fullName>
    </submittedName>
</protein>
<evidence type="ECO:0000313" key="3">
    <source>
        <dbReference type="Proteomes" id="UP000308365"/>
    </source>
</evidence>
<feature type="compositionally biased region" description="Acidic residues" evidence="1">
    <location>
        <begin position="136"/>
        <end position="186"/>
    </location>
</feature>
<comment type="caution">
    <text evidence="2">The sequence shown here is derived from an EMBL/GenBank/DDBJ whole genome shotgun (WGS) entry which is preliminary data.</text>
</comment>